<evidence type="ECO:0000313" key="3">
    <source>
        <dbReference type="EMBL" id="TRW45734.1"/>
    </source>
</evidence>
<feature type="compositionally biased region" description="Basic and acidic residues" evidence="2">
    <location>
        <begin position="314"/>
        <end position="324"/>
    </location>
</feature>
<dbReference type="Proteomes" id="UP000318693">
    <property type="component" value="Unassembled WGS sequence"/>
</dbReference>
<reference evidence="3 4" key="1">
    <citation type="submission" date="2019-07" db="EMBL/GenBank/DDBJ databases">
        <title>Georgenia wutianyii sp. nov. and Georgenia *** sp. nov. isolated from plateau pika (Ochotona curzoniae) in the Qinghai-Tibet plateau of China.</title>
        <authorList>
            <person name="Tian Z."/>
        </authorList>
    </citation>
    <scope>NUCLEOTIDE SEQUENCE [LARGE SCALE GENOMIC DNA]</scope>
    <source>
        <strain evidence="3 4">Z446</strain>
    </source>
</reference>
<organism evidence="3 4">
    <name type="scientific">Georgenia yuyongxinii</name>
    <dbReference type="NCBI Taxonomy" id="2589797"/>
    <lineage>
        <taxon>Bacteria</taxon>
        <taxon>Bacillati</taxon>
        <taxon>Actinomycetota</taxon>
        <taxon>Actinomycetes</taxon>
        <taxon>Micrococcales</taxon>
        <taxon>Bogoriellaceae</taxon>
        <taxon>Georgenia</taxon>
    </lineage>
</organism>
<keyword evidence="4" id="KW-1185">Reference proteome</keyword>
<dbReference type="Gene3D" id="3.40.50.300">
    <property type="entry name" value="P-loop containing nucleotide triphosphate hydrolases"/>
    <property type="match status" value="1"/>
</dbReference>
<dbReference type="Pfam" id="PF13555">
    <property type="entry name" value="AAA_29"/>
    <property type="match status" value="1"/>
</dbReference>
<feature type="coiled-coil region" evidence="1">
    <location>
        <begin position="635"/>
        <end position="662"/>
    </location>
</feature>
<dbReference type="Pfam" id="PF13558">
    <property type="entry name" value="SbcC_Walker_B"/>
    <property type="match status" value="1"/>
</dbReference>
<feature type="coiled-coil region" evidence="1">
    <location>
        <begin position="720"/>
        <end position="751"/>
    </location>
</feature>
<evidence type="ECO:0000256" key="2">
    <source>
        <dbReference type="SAM" id="MobiDB-lite"/>
    </source>
</evidence>
<feature type="coiled-coil region" evidence="1">
    <location>
        <begin position="408"/>
        <end position="442"/>
    </location>
</feature>
<name>A0A552WSL7_9MICO</name>
<evidence type="ECO:0000313" key="4">
    <source>
        <dbReference type="Proteomes" id="UP000318693"/>
    </source>
</evidence>
<proteinExistence type="predicted"/>
<feature type="region of interest" description="Disordered" evidence="2">
    <location>
        <begin position="314"/>
        <end position="335"/>
    </location>
</feature>
<dbReference type="EMBL" id="VJXR01000018">
    <property type="protein sequence ID" value="TRW45734.1"/>
    <property type="molecule type" value="Genomic_DNA"/>
</dbReference>
<keyword evidence="1" id="KW-0175">Coiled coil</keyword>
<sequence>MTTATRGQWRLEHLEVVNWGTFHGHHTVDVARKGFLLTGHSGSGKSSLVDAITAVLTPRGKTRFNAAAADATTRADDRTVLSYVRGAWRRAADGDSGEIATQYLRPGATWSGIALRYADGTQRDGAPRELTLVKLFHVKRGANTPGDVQDLHLLLNGRIGLLELEEHARNGLDVRGIKKAWPAADVQAEHRRFAAKFSRALGISGDRAILLLHKTQSAKNLGSLDELFRTFMLDEPTTFATADRAVEQFTDLSQAHDAVVQARQQIEHLSPLANLSQQFDDAGAAADGAAELACALDDFTQAWKLELTRHARESAAEDTERAEEAEQAARTTTEQADLRVRQAQAAVDERGGARLEILDVRAQAAEEALTATRSERDRVERDLNAVQIAMPASFDELIELRRTAAALVASAEDDARHAEASARALHRERADVAKRHQEADEELRALRSGRSNVDRALVNARKVIAAATGLPASALPFVAELLQVRPEFAGWTGAIERVLRPFARVLLVPAAHEVAVSAAVDAAHLGAHLRYEVVPTAVGAPRQPSSEKSLVYRVDVAGHSMAAWVNAELARRFDYLCVETASELTAAERAVTRAGQVKRGRRSYEKDDRFAVDDRSRWVLGFDNADKIDLFLDRLRAATRELEAIDARLGAAERERQANQKRIGVLESLAAVEWAAIDVTAREDALEAQRRARAELLAADGDLRQGQYLLAAAQDELVARRQAERTAADAAANARAALAQLTATIRELEAVEIGEVAPSLAARLEAEFYQVRASRHVTHQSIDSDSRKVAQGLSSREREALASRSAAQLAIVGVITEFLRRWPALASDLTDSIEDRGGFLGILGTLRADRLPDFEQRFFDLLREQSQQNVGLLAEEIRRAPKEIRRRVDPINSSLRRSQFAPGRYLKIQVDEARPAVAAEFLRDLGTIATGSLAAEEDRQEAEARFAVLARVMRRLGSSEAADRVWRNQCLDTRRHVRFVAHEVDADGEVLDVYDSGEGRSGGQKQKLVVFCLAAALRYQLARGSDDVPSYGSVVMDEAFDKADATFTRMALDIFREFGFHMILATPLKLLQTLEDYVGGIALVTCADSRDSHLAPVPFDVDGAAPGANDPDTVGTEDMPQVLELELGLS</sequence>
<dbReference type="RefSeq" id="WP_143418033.1">
    <property type="nucleotide sequence ID" value="NZ_VJXR01000018.1"/>
</dbReference>
<protein>
    <submittedName>
        <fullName evidence="3">AAA family ATPase</fullName>
    </submittedName>
</protein>
<dbReference type="SUPFAM" id="SSF52540">
    <property type="entry name" value="P-loop containing nucleoside triphosphate hydrolases"/>
    <property type="match status" value="1"/>
</dbReference>
<gene>
    <name evidence="3" type="ORF">FJ693_08135</name>
</gene>
<accession>A0A552WSL7</accession>
<dbReference type="AlphaFoldDB" id="A0A552WSL7"/>
<evidence type="ECO:0000256" key="1">
    <source>
        <dbReference type="SAM" id="Coils"/>
    </source>
</evidence>
<dbReference type="InterPro" id="IPR027417">
    <property type="entry name" value="P-loop_NTPase"/>
</dbReference>
<comment type="caution">
    <text evidence="3">The sequence shown here is derived from an EMBL/GenBank/DDBJ whole genome shotgun (WGS) entry which is preliminary data.</text>
</comment>